<organism evidence="2">
    <name type="scientific">marine metagenome</name>
    <dbReference type="NCBI Taxonomy" id="408172"/>
    <lineage>
        <taxon>unclassified sequences</taxon>
        <taxon>metagenomes</taxon>
        <taxon>ecological metagenomes</taxon>
    </lineage>
</organism>
<proteinExistence type="predicted"/>
<sequence>RTPAFHAGDAGSNPAGDAIFYS</sequence>
<feature type="non-terminal residue" evidence="2">
    <location>
        <position position="1"/>
    </location>
</feature>
<reference evidence="2" key="1">
    <citation type="submission" date="2018-05" db="EMBL/GenBank/DDBJ databases">
        <authorList>
            <person name="Lanie J.A."/>
            <person name="Ng W.-L."/>
            <person name="Kazmierczak K.M."/>
            <person name="Andrzejewski T.M."/>
            <person name="Davidsen T.M."/>
            <person name="Wayne K.J."/>
            <person name="Tettelin H."/>
            <person name="Glass J.I."/>
            <person name="Rusch D."/>
            <person name="Podicherti R."/>
            <person name="Tsui H.-C.T."/>
            <person name="Winkler M.E."/>
        </authorList>
    </citation>
    <scope>NUCLEOTIDE SEQUENCE</scope>
</reference>
<dbReference type="AlphaFoldDB" id="A0A382VBJ9"/>
<feature type="region of interest" description="Disordered" evidence="1">
    <location>
        <begin position="1"/>
        <end position="22"/>
    </location>
</feature>
<name>A0A382VBJ9_9ZZZZ</name>
<protein>
    <submittedName>
        <fullName evidence="2">Uncharacterized protein</fullName>
    </submittedName>
</protein>
<dbReference type="EMBL" id="UINC01150719">
    <property type="protein sequence ID" value="SVD43916.1"/>
    <property type="molecule type" value="Genomic_DNA"/>
</dbReference>
<accession>A0A382VBJ9</accession>
<evidence type="ECO:0000313" key="2">
    <source>
        <dbReference type="EMBL" id="SVD43916.1"/>
    </source>
</evidence>
<gene>
    <name evidence="2" type="ORF">METZ01_LOCUS396770</name>
</gene>
<evidence type="ECO:0000256" key="1">
    <source>
        <dbReference type="SAM" id="MobiDB-lite"/>
    </source>
</evidence>